<evidence type="ECO:0000313" key="4">
    <source>
        <dbReference type="EMBL" id="CAI8825727.1"/>
    </source>
</evidence>
<dbReference type="EMBL" id="OX458332">
    <property type="protein sequence ID" value="CAI8825727.1"/>
    <property type="molecule type" value="Genomic_DNA"/>
</dbReference>
<feature type="transmembrane region" description="Helical" evidence="3">
    <location>
        <begin position="12"/>
        <end position="29"/>
    </location>
</feature>
<feature type="transmembrane region" description="Helical" evidence="3">
    <location>
        <begin position="125"/>
        <end position="145"/>
    </location>
</feature>
<feature type="transmembrane region" description="Helical" evidence="3">
    <location>
        <begin position="84"/>
        <end position="104"/>
    </location>
</feature>
<proteinExistence type="inferred from homology"/>
<organism evidence="4 5">
    <name type="scientific">Methylococcus capsulatus</name>
    <dbReference type="NCBI Taxonomy" id="414"/>
    <lineage>
        <taxon>Bacteria</taxon>
        <taxon>Pseudomonadati</taxon>
        <taxon>Pseudomonadota</taxon>
        <taxon>Gammaproteobacteria</taxon>
        <taxon>Methylococcales</taxon>
        <taxon>Methylococcaceae</taxon>
        <taxon>Methylococcus</taxon>
    </lineage>
</organism>
<comment type="similarity">
    <text evidence="1">Belongs to the ABC-2 integral membrane protein family.</text>
</comment>
<feature type="transmembrane region" description="Helical" evidence="3">
    <location>
        <begin position="50"/>
        <end position="72"/>
    </location>
</feature>
<dbReference type="AlphaFoldDB" id="A0AA35UVH3"/>
<evidence type="ECO:0000256" key="3">
    <source>
        <dbReference type="SAM" id="Phobius"/>
    </source>
</evidence>
<keyword evidence="3" id="KW-1133">Transmembrane helix</keyword>
<sequence>MSGVAPIQRFSRFGAMTWAGLLGPFRVLARERQLLGLLVRRDIIGRTRGTVLGWVWMLAQPALQVVAFWFLLDFVLRLRVPGKVAFIDYFLTAMLPWLFISDTLNRCLSVLTEFSSLYKRTVFPLKVLPLLPGLSGCLVYTPIYAATMGLLAGPGAAVQAVLLMTGLLVLLMPACYLLAVLGCFVKDLRQAFPFTLNMLLYLTPILYLPEMLPQEFRELLVVNPLADVMAVFESWIHGLPVTAGNFIRPLLLWLLSLGPAWVLFHRGEPHIREAV</sequence>
<feature type="transmembrane region" description="Helical" evidence="3">
    <location>
        <begin position="157"/>
        <end position="179"/>
    </location>
</feature>
<dbReference type="RefSeq" id="WP_238536904.1">
    <property type="nucleotide sequence ID" value="NZ_CP079098.1"/>
</dbReference>
<reference evidence="4" key="1">
    <citation type="submission" date="2023-03" db="EMBL/GenBank/DDBJ databases">
        <authorList>
            <person name="Pearce D."/>
        </authorList>
    </citation>
    <scope>NUCLEOTIDE SEQUENCE</scope>
    <source>
        <strain evidence="4">Mc</strain>
    </source>
</reference>
<gene>
    <name evidence="4" type="ORF">MCNOR_2030</name>
</gene>
<dbReference type="PANTHER" id="PTHR30413">
    <property type="entry name" value="INNER MEMBRANE TRANSPORT PERMEASE"/>
    <property type="match status" value="1"/>
</dbReference>
<feature type="transmembrane region" description="Helical" evidence="3">
    <location>
        <begin position="191"/>
        <end position="209"/>
    </location>
</feature>
<dbReference type="Proteomes" id="UP001158598">
    <property type="component" value="Chromosome"/>
</dbReference>
<evidence type="ECO:0000256" key="1">
    <source>
        <dbReference type="ARBA" id="ARBA00007783"/>
    </source>
</evidence>
<dbReference type="GO" id="GO:0015920">
    <property type="term" value="P:lipopolysaccharide transport"/>
    <property type="evidence" value="ECO:0007669"/>
    <property type="project" value="TreeGrafter"/>
</dbReference>
<evidence type="ECO:0000256" key="2">
    <source>
        <dbReference type="ARBA" id="ARBA00022448"/>
    </source>
</evidence>
<accession>A0AA35UVH3</accession>
<protein>
    <submittedName>
        <fullName evidence="4">Efflux ABC-transporter, permease protein</fullName>
    </submittedName>
</protein>
<evidence type="ECO:0000313" key="5">
    <source>
        <dbReference type="Proteomes" id="UP001158598"/>
    </source>
</evidence>
<keyword evidence="3" id="KW-0472">Membrane</keyword>
<feature type="transmembrane region" description="Helical" evidence="3">
    <location>
        <begin position="246"/>
        <end position="264"/>
    </location>
</feature>
<keyword evidence="2" id="KW-0813">Transport</keyword>
<name>A0AA35UVH3_METCP</name>
<dbReference type="PANTHER" id="PTHR30413:SF10">
    <property type="entry name" value="CAPSULE POLYSACCHARIDE EXPORT INNER-MEMBRANE PROTEIN CTRC"/>
    <property type="match status" value="1"/>
</dbReference>
<keyword evidence="3" id="KW-0812">Transmembrane</keyword>